<feature type="region of interest" description="Disordered" evidence="1">
    <location>
        <begin position="16"/>
        <end position="35"/>
    </location>
</feature>
<accession>A0A8S2YS70</accession>
<dbReference type="EMBL" id="CAJOBA010121462">
    <property type="protein sequence ID" value="CAF4581311.1"/>
    <property type="molecule type" value="Genomic_DNA"/>
</dbReference>
<sequence length="48" mass="5241">MLYSLDGKSWVIQTKCPSDRPTVRPTVRSGRATSSCASSRALATEIKQ</sequence>
<protein>
    <submittedName>
        <fullName evidence="2">Uncharacterized protein</fullName>
    </submittedName>
</protein>
<proteinExistence type="predicted"/>
<comment type="caution">
    <text evidence="2">The sequence shown here is derived from an EMBL/GenBank/DDBJ whole genome shotgun (WGS) entry which is preliminary data.</text>
</comment>
<evidence type="ECO:0000313" key="3">
    <source>
        <dbReference type="Proteomes" id="UP000682733"/>
    </source>
</evidence>
<reference evidence="2" key="1">
    <citation type="submission" date="2021-02" db="EMBL/GenBank/DDBJ databases">
        <authorList>
            <person name="Nowell W R."/>
        </authorList>
    </citation>
    <scope>NUCLEOTIDE SEQUENCE</scope>
</reference>
<name>A0A8S2YS70_9BILA</name>
<gene>
    <name evidence="2" type="ORF">TMI583_LOCUS50396</name>
</gene>
<feature type="non-terminal residue" evidence="2">
    <location>
        <position position="48"/>
    </location>
</feature>
<dbReference type="AlphaFoldDB" id="A0A8S2YS70"/>
<evidence type="ECO:0000256" key="1">
    <source>
        <dbReference type="SAM" id="MobiDB-lite"/>
    </source>
</evidence>
<evidence type="ECO:0000313" key="2">
    <source>
        <dbReference type="EMBL" id="CAF4581311.1"/>
    </source>
</evidence>
<organism evidence="2 3">
    <name type="scientific">Didymodactylos carnosus</name>
    <dbReference type="NCBI Taxonomy" id="1234261"/>
    <lineage>
        <taxon>Eukaryota</taxon>
        <taxon>Metazoa</taxon>
        <taxon>Spiralia</taxon>
        <taxon>Gnathifera</taxon>
        <taxon>Rotifera</taxon>
        <taxon>Eurotatoria</taxon>
        <taxon>Bdelloidea</taxon>
        <taxon>Philodinida</taxon>
        <taxon>Philodinidae</taxon>
        <taxon>Didymodactylos</taxon>
    </lineage>
</organism>
<dbReference type="Proteomes" id="UP000682733">
    <property type="component" value="Unassembled WGS sequence"/>
</dbReference>